<dbReference type="GO" id="GO:0000724">
    <property type="term" value="P:double-strand break repair via homologous recombination"/>
    <property type="evidence" value="ECO:0007669"/>
    <property type="project" value="TreeGrafter"/>
</dbReference>
<evidence type="ECO:0000256" key="2">
    <source>
        <dbReference type="ARBA" id="ARBA00022763"/>
    </source>
</evidence>
<comment type="similarity">
    <text evidence="1">Belongs to the RAD52 family.</text>
</comment>
<gene>
    <name evidence="6" type="ORF">ALTATR162_LOCUS12102</name>
</gene>
<dbReference type="GeneID" id="67012449"/>
<dbReference type="Proteomes" id="UP000676310">
    <property type="component" value="Unassembled WGS sequence"/>
</dbReference>
<accession>A0A8J2IQ74</accession>
<organism evidence="6 7">
    <name type="scientific">Alternaria atra</name>
    <dbReference type="NCBI Taxonomy" id="119953"/>
    <lineage>
        <taxon>Eukaryota</taxon>
        <taxon>Fungi</taxon>
        <taxon>Dikarya</taxon>
        <taxon>Ascomycota</taxon>
        <taxon>Pezizomycotina</taxon>
        <taxon>Dothideomycetes</taxon>
        <taxon>Pleosporomycetidae</taxon>
        <taxon>Pleosporales</taxon>
        <taxon>Pleosporineae</taxon>
        <taxon>Pleosporaceae</taxon>
        <taxon>Alternaria</taxon>
        <taxon>Alternaria sect. Ulocladioides</taxon>
    </lineage>
</organism>
<dbReference type="AlphaFoldDB" id="A0A8J2IQ74"/>
<dbReference type="PANTHER" id="PTHR12132">
    <property type="entry name" value="DNA REPAIR AND RECOMBINATION PROTEIN RAD52, RAD59"/>
    <property type="match status" value="1"/>
</dbReference>
<comment type="caution">
    <text evidence="6">The sequence shown here is derived from an EMBL/GenBank/DDBJ whole genome shotgun (WGS) entry which is preliminary data.</text>
</comment>
<dbReference type="SUPFAM" id="SSF54768">
    <property type="entry name" value="dsRNA-binding domain-like"/>
    <property type="match status" value="1"/>
</dbReference>
<keyword evidence="4" id="KW-0234">DNA repair</keyword>
<dbReference type="InterPro" id="IPR007232">
    <property type="entry name" value="Rad52_Rad59_Rad22"/>
</dbReference>
<evidence type="ECO:0000256" key="1">
    <source>
        <dbReference type="ARBA" id="ARBA00006638"/>
    </source>
</evidence>
<dbReference type="GO" id="GO:0045002">
    <property type="term" value="P:double-strand break repair via single-strand annealing"/>
    <property type="evidence" value="ECO:0007669"/>
    <property type="project" value="TreeGrafter"/>
</dbReference>
<dbReference type="EMBL" id="CAJRGZ010000036">
    <property type="protein sequence ID" value="CAG5189871.1"/>
    <property type="molecule type" value="Genomic_DNA"/>
</dbReference>
<evidence type="ECO:0000256" key="3">
    <source>
        <dbReference type="ARBA" id="ARBA00023172"/>
    </source>
</evidence>
<name>A0A8J2IQ74_9PLEO</name>
<evidence type="ECO:0000256" key="5">
    <source>
        <dbReference type="SAM" id="MobiDB-lite"/>
    </source>
</evidence>
<dbReference type="InterPro" id="IPR042525">
    <property type="entry name" value="Rad52_Rad59_Rad22_sf"/>
</dbReference>
<keyword evidence="7" id="KW-1185">Reference proteome</keyword>
<dbReference type="PANTHER" id="PTHR12132:SF1">
    <property type="entry name" value="DNA REPAIR PROTEIN RAD52 HOMOLOG"/>
    <property type="match status" value="1"/>
</dbReference>
<keyword evidence="2" id="KW-0227">DNA damage</keyword>
<protein>
    <submittedName>
        <fullName evidence="6">Uncharacterized protein</fullName>
    </submittedName>
</protein>
<dbReference type="InterPro" id="IPR041247">
    <property type="entry name" value="Rad52_fam"/>
</dbReference>
<dbReference type="RefSeq" id="XP_043175682.1">
    <property type="nucleotide sequence ID" value="XM_043319747.1"/>
</dbReference>
<dbReference type="Pfam" id="PF04098">
    <property type="entry name" value="Rad52_Rad22"/>
    <property type="match status" value="1"/>
</dbReference>
<evidence type="ECO:0000256" key="4">
    <source>
        <dbReference type="ARBA" id="ARBA00023204"/>
    </source>
</evidence>
<dbReference type="GO" id="GO:0005634">
    <property type="term" value="C:nucleus"/>
    <property type="evidence" value="ECO:0007669"/>
    <property type="project" value="TreeGrafter"/>
</dbReference>
<dbReference type="GO" id="GO:0006312">
    <property type="term" value="P:mitotic recombination"/>
    <property type="evidence" value="ECO:0007669"/>
    <property type="project" value="TreeGrafter"/>
</dbReference>
<feature type="region of interest" description="Disordered" evidence="5">
    <location>
        <begin position="1"/>
        <end position="31"/>
    </location>
</feature>
<evidence type="ECO:0000313" key="7">
    <source>
        <dbReference type="Proteomes" id="UP000676310"/>
    </source>
</evidence>
<keyword evidence="3" id="KW-0233">DNA recombination</keyword>
<proteinExistence type="inferred from homology"/>
<evidence type="ECO:0000313" key="6">
    <source>
        <dbReference type="EMBL" id="CAG5189871.1"/>
    </source>
</evidence>
<sequence length="277" mass="31075">MRPSRHDICSDDVLPKNSSDNGLIPTARKVTPNTDGVEREHLDVEEAVNLIHQSLGSDRWSSEIRNINVDFADSDPNTGRTSVGVSIIIRITLANGTFHEGSTLPEQWYTWRKSPSYKFPLILIPGTDIDTTGHDVVQATHTPDIAFRHEEDALPGTIIEVTYSQAQRDLRRLAYTYLVLSNATVQVVLGFDLKGRPTQRATFSVWRNKDEGDVLSMVTTDYDHEFRNTNGGPSSHEPLRIRLQDFVMDDTVQEMLGDDDAELSITMDRLCSFLSTA</sequence>
<dbReference type="Gene3D" id="3.30.390.80">
    <property type="entry name" value="DNA repair protein Rad52/59/22"/>
    <property type="match status" value="1"/>
</dbReference>
<dbReference type="OrthoDB" id="3777810at2759"/>
<reference evidence="6" key="1">
    <citation type="submission" date="2021-05" db="EMBL/GenBank/DDBJ databases">
        <authorList>
            <person name="Stam R."/>
        </authorList>
    </citation>
    <scope>NUCLEOTIDE SEQUENCE</scope>
    <source>
        <strain evidence="6">CS162</strain>
    </source>
</reference>